<sequence>MANSPILVLGSNSFSGASFCAHLLKQEHSVMAISRSQEPIDALLPYRWQPNQPEFHQLDLNHHLDEIIALIKKNNIKQVYNFAAQSMVGQSWQYPEHWFMTNAVSTIKLHNELRQLDGLDKYIHISTPEVYGSCEGLVPEHRNYQPSTPYAVSRAAADMSLHTFYDVYDFPVVFTRAANVYGEGQQLYRIIPRTILFALLGKVLPLHGGGHSTRSFIHIDDVSCATQLIGEQGQQGDIYHISTERMITVRALVEMICDMLNVPFEQVCEVTQDRLGKDAAYLLDSQKVRSELNWSDKITLESGIERTINWVRNNLDVLATQPNEYIHKA</sequence>
<accession>A0A1S1N8N4</accession>
<proteinExistence type="predicted"/>
<dbReference type="RefSeq" id="WP_070991366.1">
    <property type="nucleotide sequence ID" value="NZ_CBCSHD010000001.1"/>
</dbReference>
<dbReference type="Pfam" id="PF16363">
    <property type="entry name" value="GDP_Man_Dehyd"/>
    <property type="match status" value="1"/>
</dbReference>
<dbReference type="AlphaFoldDB" id="A0A1S1N8N4"/>
<gene>
    <name evidence="2" type="ORF">BIW53_08160</name>
</gene>
<dbReference type="EMBL" id="MNAN01000028">
    <property type="protein sequence ID" value="OHU95792.1"/>
    <property type="molecule type" value="Genomic_DNA"/>
</dbReference>
<dbReference type="STRING" id="327939.BIW53_08160"/>
<dbReference type="SUPFAM" id="SSF51735">
    <property type="entry name" value="NAD(P)-binding Rossmann-fold domains"/>
    <property type="match status" value="1"/>
</dbReference>
<dbReference type="Gene3D" id="3.40.50.720">
    <property type="entry name" value="NAD(P)-binding Rossmann-like Domain"/>
    <property type="match status" value="1"/>
</dbReference>
<evidence type="ECO:0000313" key="3">
    <source>
        <dbReference type="Proteomes" id="UP000180253"/>
    </source>
</evidence>
<protein>
    <submittedName>
        <fullName evidence="2">dTDP-glucose 4,6-dehydratase</fullName>
    </submittedName>
</protein>
<dbReference type="Gene3D" id="3.90.25.10">
    <property type="entry name" value="UDP-galactose 4-epimerase, domain 1"/>
    <property type="match status" value="1"/>
</dbReference>
<comment type="caution">
    <text evidence="2">The sequence shown here is derived from an EMBL/GenBank/DDBJ whole genome shotgun (WGS) entry which is preliminary data.</text>
</comment>
<name>A0A1S1N8N4_9GAMM</name>
<keyword evidence="3" id="KW-1185">Reference proteome</keyword>
<reference evidence="2 3" key="1">
    <citation type="submission" date="2016-10" db="EMBL/GenBank/DDBJ databases">
        <title>Pseudoalteromonas amylolytica sp. nov., isolated from the surface seawater.</title>
        <authorList>
            <person name="Wu Y.-H."/>
            <person name="Cheng H."/>
            <person name="Jin X.-B."/>
            <person name="Wang C.-S."/>
            <person name="Xu X.-W."/>
        </authorList>
    </citation>
    <scope>NUCLEOTIDE SEQUENCE [LARGE SCALE GENOMIC DNA]</scope>
    <source>
        <strain evidence="2 3">JCM 12483</strain>
    </source>
</reference>
<dbReference type="OrthoDB" id="9803010at2"/>
<dbReference type="InterPro" id="IPR016040">
    <property type="entry name" value="NAD(P)-bd_dom"/>
</dbReference>
<dbReference type="PANTHER" id="PTHR43000">
    <property type="entry name" value="DTDP-D-GLUCOSE 4,6-DEHYDRATASE-RELATED"/>
    <property type="match status" value="1"/>
</dbReference>
<dbReference type="InterPro" id="IPR036291">
    <property type="entry name" value="NAD(P)-bd_dom_sf"/>
</dbReference>
<organism evidence="2 3">
    <name type="scientific">Pseudoalteromonas byunsanensis</name>
    <dbReference type="NCBI Taxonomy" id="327939"/>
    <lineage>
        <taxon>Bacteria</taxon>
        <taxon>Pseudomonadati</taxon>
        <taxon>Pseudomonadota</taxon>
        <taxon>Gammaproteobacteria</taxon>
        <taxon>Alteromonadales</taxon>
        <taxon>Pseudoalteromonadaceae</taxon>
        <taxon>Pseudoalteromonas</taxon>
    </lineage>
</organism>
<evidence type="ECO:0000313" key="2">
    <source>
        <dbReference type="EMBL" id="OHU95792.1"/>
    </source>
</evidence>
<evidence type="ECO:0000259" key="1">
    <source>
        <dbReference type="Pfam" id="PF16363"/>
    </source>
</evidence>
<feature type="domain" description="NAD(P)-binding" evidence="1">
    <location>
        <begin position="7"/>
        <end position="307"/>
    </location>
</feature>
<dbReference type="Proteomes" id="UP000180253">
    <property type="component" value="Unassembled WGS sequence"/>
</dbReference>